<reference evidence="10 11" key="1">
    <citation type="submission" date="2024-02" db="EMBL/GenBank/DDBJ databases">
        <authorList>
            <person name="Chen Y."/>
            <person name="Shah S."/>
            <person name="Dougan E. K."/>
            <person name="Thang M."/>
            <person name="Chan C."/>
        </authorList>
    </citation>
    <scope>NUCLEOTIDE SEQUENCE [LARGE SCALE GENOMIC DNA]</scope>
</reference>
<dbReference type="SMART" id="SM00175">
    <property type="entry name" value="RAB"/>
    <property type="match status" value="1"/>
</dbReference>
<accession>A0ABP0QAF1</accession>
<keyword evidence="5 8" id="KW-0645">Protease</keyword>
<keyword evidence="11" id="KW-1185">Reference proteome</keyword>
<organism evidence="10 11">
    <name type="scientific">Durusdinium trenchii</name>
    <dbReference type="NCBI Taxonomy" id="1381693"/>
    <lineage>
        <taxon>Eukaryota</taxon>
        <taxon>Sar</taxon>
        <taxon>Alveolata</taxon>
        <taxon>Dinophyceae</taxon>
        <taxon>Suessiales</taxon>
        <taxon>Symbiodiniaceae</taxon>
        <taxon>Durusdinium</taxon>
    </lineage>
</organism>
<dbReference type="Pfam" id="PF00504">
    <property type="entry name" value="Chloroa_b-bind"/>
    <property type="match status" value="1"/>
</dbReference>
<dbReference type="SUPFAM" id="SSF103511">
    <property type="entry name" value="Chlorophyll a-b binding protein"/>
    <property type="match status" value="1"/>
</dbReference>
<gene>
    <name evidence="10" type="ORF">CCMP2556_LOCUS41233</name>
</gene>
<proteinExistence type="inferred from homology"/>
<evidence type="ECO:0000313" key="11">
    <source>
        <dbReference type="Proteomes" id="UP001642484"/>
    </source>
</evidence>
<feature type="domain" description="Peptidase A1" evidence="9">
    <location>
        <begin position="240"/>
        <end position="558"/>
    </location>
</feature>
<evidence type="ECO:0000256" key="8">
    <source>
        <dbReference type="RuleBase" id="RU000454"/>
    </source>
</evidence>
<keyword evidence="4" id="KW-0934">Plastid</keyword>
<sequence length="920" mass="100956">MSICQDGLTGSAWGDWANYTASPLRAEPASAAAAGSPEFDPSTQIGAMAPLGFFDPAGFCKKGDEAGFRNLRAAEIKHGRAAMMAALGAVVQHYVKFPGFESVPSGLAAAVTPPGSYGFIALFAVSGALELGLWTESDDKEPGNFGDPVGFNQYTQEMREREINNGRFAMFAALGIISAELYTGKDAIEQRMFRLANLILLYAGATATQSSVSLALEKRVMQHRQAEEGTDATTQHKMAYFGTIQVGRPPQNFTVVFDTGSGNLIVPGRDCTSDACASHRRFDRQKSKQIQSVNCDGSKVGYGLEQDEITITFGTGKITGQCFQDDICIGSACSKGNFISSTEESYTPFASFSFDGVLGLALDSMAQSNEFSVMNLLQQSGVLRKPIFSVFLSDSEQEKSEITFGDMKQEHMASELYWVPVSGNAGYWEVEIEDIYFDKKPQNLCKGCRVAVDTGTSELAGPSSVVGKLEELLSLGDCSNVDSLPKLGFAVRGPDGNPKILSLSPREYTSEIGMGTCNLSLMNLDVPPPKGPLFVFGIPFLQKYYTVYDHEKSRVGFAVAKHKDQVPETLLEVEATAAPGPEARLSSSFLEQSCLQDGSVYRGVNERVAEQRVEGKRSTFGVSEAMPSFFAHRAPCVRKRARMTGSVSRDDRQHRKHMAPHVALLSHDVLSHEGIGDADSGKTSLINAWVNNSCSTSYTPTLDPTLYHRTMKIPNPLEEEETVTALIEIEDTYAPIRTGGIDMYGQKRDVDELIEVKPPPREPVVTPQYYGPFAEYEALTQLEYRPLSRCRMGFLLVFDATVEESLKTAMEMFNSICLQSATKTTVPKGISVFLVANKIDKEPLAEETQKTMAAARAFAEIKELPYFEVSALKFLRVRKLFREMVEHIVLQPQLWSSDSLKEFYQNKKKVSVQAENCSLQ</sequence>
<dbReference type="InterPro" id="IPR001461">
    <property type="entry name" value="Aspartic_peptidase_A1"/>
</dbReference>
<dbReference type="SUPFAM" id="SSF50630">
    <property type="entry name" value="Acid proteases"/>
    <property type="match status" value="1"/>
</dbReference>
<dbReference type="Pfam" id="PF00026">
    <property type="entry name" value="Asp"/>
    <property type="match status" value="1"/>
</dbReference>
<dbReference type="PRINTS" id="PR00792">
    <property type="entry name" value="PEPSIN"/>
</dbReference>
<evidence type="ECO:0000256" key="2">
    <source>
        <dbReference type="ARBA" id="ARBA00007447"/>
    </source>
</evidence>
<dbReference type="PROSITE" id="PS51419">
    <property type="entry name" value="RAB"/>
    <property type="match status" value="1"/>
</dbReference>
<dbReference type="PROSITE" id="PS51767">
    <property type="entry name" value="PEPTIDASE_A1"/>
    <property type="match status" value="1"/>
</dbReference>
<dbReference type="EMBL" id="CAXAMN010024239">
    <property type="protein sequence ID" value="CAK9084845.1"/>
    <property type="molecule type" value="Genomic_DNA"/>
</dbReference>
<dbReference type="InterPro" id="IPR001806">
    <property type="entry name" value="Small_GTPase"/>
</dbReference>
<comment type="similarity">
    <text evidence="2 8">Belongs to the peptidase A1 family.</text>
</comment>
<dbReference type="InterPro" id="IPR021109">
    <property type="entry name" value="Peptidase_aspartic_dom_sf"/>
</dbReference>
<evidence type="ECO:0000313" key="10">
    <source>
        <dbReference type="EMBL" id="CAK9084845.1"/>
    </source>
</evidence>
<comment type="caution">
    <text evidence="10">The sequence shown here is derived from an EMBL/GenBank/DDBJ whole genome shotgun (WGS) entry which is preliminary data.</text>
</comment>
<dbReference type="InterPro" id="IPR001969">
    <property type="entry name" value="Aspartic_peptidase_AS"/>
</dbReference>
<dbReference type="Gene3D" id="3.40.50.300">
    <property type="entry name" value="P-loop containing nucleotide triphosphate hydrolases"/>
    <property type="match status" value="1"/>
</dbReference>
<dbReference type="PANTHER" id="PTHR47966">
    <property type="entry name" value="BETA-SITE APP-CLEAVING ENZYME, ISOFORM A-RELATED"/>
    <property type="match status" value="1"/>
</dbReference>
<evidence type="ECO:0000259" key="9">
    <source>
        <dbReference type="PROSITE" id="PS51767"/>
    </source>
</evidence>
<evidence type="ECO:0000256" key="4">
    <source>
        <dbReference type="ARBA" id="ARBA00022640"/>
    </source>
</evidence>
<keyword evidence="3" id="KW-0150">Chloroplast</keyword>
<evidence type="ECO:0000256" key="7">
    <source>
        <dbReference type="ARBA" id="ARBA00022801"/>
    </source>
</evidence>
<comment type="subcellular location">
    <subcellularLocation>
        <location evidence="1">Plastid</location>
        <location evidence="1">Chloroplast</location>
    </subcellularLocation>
</comment>
<dbReference type="InterPro" id="IPR033121">
    <property type="entry name" value="PEPTIDASE_A1"/>
</dbReference>
<evidence type="ECO:0000256" key="5">
    <source>
        <dbReference type="ARBA" id="ARBA00022670"/>
    </source>
</evidence>
<evidence type="ECO:0000256" key="1">
    <source>
        <dbReference type="ARBA" id="ARBA00004229"/>
    </source>
</evidence>
<dbReference type="PROSITE" id="PS00141">
    <property type="entry name" value="ASP_PROTEASE"/>
    <property type="match status" value="1"/>
</dbReference>
<keyword evidence="7 8" id="KW-0378">Hydrolase</keyword>
<protein>
    <recommendedName>
        <fullName evidence="9">Peptidase A1 domain-containing protein</fullName>
    </recommendedName>
</protein>
<dbReference type="Pfam" id="PF00071">
    <property type="entry name" value="Ras"/>
    <property type="match status" value="1"/>
</dbReference>
<dbReference type="Gene3D" id="2.40.70.10">
    <property type="entry name" value="Acid Proteases"/>
    <property type="match status" value="2"/>
</dbReference>
<dbReference type="InterPro" id="IPR027417">
    <property type="entry name" value="P-loop_NTPase"/>
</dbReference>
<keyword evidence="6 8" id="KW-0064">Aspartyl protease</keyword>
<evidence type="ECO:0000256" key="3">
    <source>
        <dbReference type="ARBA" id="ARBA00022528"/>
    </source>
</evidence>
<dbReference type="Gene3D" id="1.10.3460.10">
    <property type="entry name" value="Chlorophyll a/b binding protein domain"/>
    <property type="match status" value="1"/>
</dbReference>
<dbReference type="Proteomes" id="UP001642484">
    <property type="component" value="Unassembled WGS sequence"/>
</dbReference>
<dbReference type="SUPFAM" id="SSF52540">
    <property type="entry name" value="P-loop containing nucleoside triphosphate hydrolases"/>
    <property type="match status" value="1"/>
</dbReference>
<dbReference type="PANTHER" id="PTHR47966:SF51">
    <property type="entry name" value="BETA-SITE APP-CLEAVING ENZYME, ISOFORM A-RELATED"/>
    <property type="match status" value="1"/>
</dbReference>
<dbReference type="SMART" id="SM00173">
    <property type="entry name" value="RAS"/>
    <property type="match status" value="1"/>
</dbReference>
<name>A0ABP0QAF1_9DINO</name>
<evidence type="ECO:0000256" key="6">
    <source>
        <dbReference type="ARBA" id="ARBA00022750"/>
    </source>
</evidence>
<dbReference type="InterPro" id="IPR022796">
    <property type="entry name" value="Chloroa_b-bind"/>
</dbReference>